<gene>
    <name evidence="2" type="ORF">KHA93_22800</name>
</gene>
<keyword evidence="1" id="KW-0812">Transmembrane</keyword>
<dbReference type="EMBL" id="JAGYPJ010000002">
    <property type="protein sequence ID" value="MBS4202436.1"/>
    <property type="molecule type" value="Genomic_DNA"/>
</dbReference>
<evidence type="ECO:0000256" key="1">
    <source>
        <dbReference type="SAM" id="Phobius"/>
    </source>
</evidence>
<keyword evidence="1" id="KW-0472">Membrane</keyword>
<dbReference type="Proteomes" id="UP000682713">
    <property type="component" value="Unassembled WGS sequence"/>
</dbReference>
<organism evidence="2 3">
    <name type="scientific">Lederbergia citrisecunda</name>
    <dbReference type="NCBI Taxonomy" id="2833583"/>
    <lineage>
        <taxon>Bacteria</taxon>
        <taxon>Bacillati</taxon>
        <taxon>Bacillota</taxon>
        <taxon>Bacilli</taxon>
        <taxon>Bacillales</taxon>
        <taxon>Bacillaceae</taxon>
        <taxon>Lederbergia</taxon>
    </lineage>
</organism>
<accession>A0A942TPZ5</accession>
<name>A0A942TPZ5_9BACI</name>
<keyword evidence="1" id="KW-1133">Transmembrane helix</keyword>
<comment type="caution">
    <text evidence="2">The sequence shown here is derived from an EMBL/GenBank/DDBJ whole genome shotgun (WGS) entry which is preliminary data.</text>
</comment>
<reference evidence="2 3" key="1">
    <citation type="submission" date="2021-05" db="EMBL/GenBank/DDBJ databases">
        <title>Novel Bacillus species.</title>
        <authorList>
            <person name="Liu G."/>
        </authorList>
    </citation>
    <scope>NUCLEOTIDE SEQUENCE [LARGE SCALE GENOMIC DNA]</scope>
    <source>
        <strain evidence="2 3">FJAT-49732</strain>
    </source>
</reference>
<dbReference type="RefSeq" id="WP_213113214.1">
    <property type="nucleotide sequence ID" value="NZ_JAGYPJ010000002.1"/>
</dbReference>
<dbReference type="AlphaFoldDB" id="A0A942TPZ5"/>
<keyword evidence="3" id="KW-1185">Reference proteome</keyword>
<evidence type="ECO:0000313" key="3">
    <source>
        <dbReference type="Proteomes" id="UP000682713"/>
    </source>
</evidence>
<feature type="transmembrane region" description="Helical" evidence="1">
    <location>
        <begin position="6"/>
        <end position="26"/>
    </location>
</feature>
<evidence type="ECO:0000313" key="2">
    <source>
        <dbReference type="EMBL" id="MBS4202436.1"/>
    </source>
</evidence>
<sequence length="62" mass="6926">MMAFGTLIVDSGVNVSVLLYASIMYLPQYKKENMIRLSVSQVEEKHINLGIEKIAKAIKEIG</sequence>
<protein>
    <submittedName>
        <fullName evidence="2">Uncharacterized protein</fullName>
    </submittedName>
</protein>
<proteinExistence type="predicted"/>